<dbReference type="OrthoDB" id="5523946at2"/>
<keyword evidence="3" id="KW-1185">Reference proteome</keyword>
<feature type="chain" id="PRO_5004710801" description="Flagellar biosynthesis protein" evidence="1">
    <location>
        <begin position="21"/>
        <end position="221"/>
    </location>
</feature>
<dbReference type="PROSITE" id="PS51257">
    <property type="entry name" value="PROKAR_LIPOPROTEIN"/>
    <property type="match status" value="1"/>
</dbReference>
<evidence type="ECO:0000256" key="1">
    <source>
        <dbReference type="SAM" id="SignalP"/>
    </source>
</evidence>
<evidence type="ECO:0000313" key="3">
    <source>
        <dbReference type="Proteomes" id="UP000018418"/>
    </source>
</evidence>
<protein>
    <recommendedName>
        <fullName evidence="4">Flagellar biosynthesis protein</fullName>
    </recommendedName>
</protein>
<comment type="caution">
    <text evidence="2">The sequence shown here is derived from an EMBL/GenBank/DDBJ whole genome shotgun (WGS) entry which is preliminary data.</text>
</comment>
<dbReference type="Pfam" id="PF03923">
    <property type="entry name" value="Lipoprotein_16"/>
    <property type="match status" value="1"/>
</dbReference>
<keyword evidence="1" id="KW-0732">Signal</keyword>
<dbReference type="Proteomes" id="UP000018418">
    <property type="component" value="Unassembled WGS sequence"/>
</dbReference>
<dbReference type="HOGENOM" id="CLU_1298875_0_0_6"/>
<feature type="signal peptide" evidence="1">
    <location>
        <begin position="1"/>
        <end position="20"/>
    </location>
</feature>
<gene>
    <name evidence="2" type="ORF">P255_01989</name>
</gene>
<evidence type="ECO:0000313" key="2">
    <source>
        <dbReference type="EMBL" id="ESK51474.1"/>
    </source>
</evidence>
<reference evidence="2 3" key="1">
    <citation type="submission" date="2013-10" db="EMBL/GenBank/DDBJ databases">
        <title>The Genome Sequence of Acinetobacter brisouii CIP 110357.</title>
        <authorList>
            <consortium name="The Broad Institute Genomics Platform"/>
            <consortium name="The Broad Institute Genome Sequencing Center for Infectious Disease"/>
            <person name="Cerqueira G."/>
            <person name="Feldgarden M."/>
            <person name="Courvalin P."/>
            <person name="Grillot-Courvalin C."/>
            <person name="Clermont D."/>
            <person name="Rocha E."/>
            <person name="Yoon E.-J."/>
            <person name="Nemec A."/>
            <person name="Young S.K."/>
            <person name="Zeng Q."/>
            <person name="Gargeya S."/>
            <person name="Fitzgerald M."/>
            <person name="Abouelleil A."/>
            <person name="Alvarado L."/>
            <person name="Berlin A.M."/>
            <person name="Chapman S.B."/>
            <person name="Gainer-Dewar J."/>
            <person name="Goldberg J."/>
            <person name="Gnerre S."/>
            <person name="Griggs A."/>
            <person name="Gujja S."/>
            <person name="Hansen M."/>
            <person name="Howarth C."/>
            <person name="Imamovic A."/>
            <person name="Ireland A."/>
            <person name="Larimer J."/>
            <person name="McCowan C."/>
            <person name="Murphy C."/>
            <person name="Pearson M."/>
            <person name="Poon T.W."/>
            <person name="Priest M."/>
            <person name="Roberts A."/>
            <person name="Saif S."/>
            <person name="Shea T."/>
            <person name="Sykes S."/>
            <person name="Wortman J."/>
            <person name="Nusbaum C."/>
            <person name="Birren B."/>
        </authorList>
    </citation>
    <scope>NUCLEOTIDE SEQUENCE [LARGE SCALE GENOMIC DNA]</scope>
    <source>
        <strain evidence="2 3">CIP 110357</strain>
    </source>
</reference>
<accession>V2VUQ0</accession>
<dbReference type="PATRIC" id="fig|1341683.3.peg.1975"/>
<sequence length="221" mass="24464">MQKIFLNLTLLLSVTLTGCATSRGLIQLPATTPLPVTTPQQRNQHTAVIALVEDDRIFQEAPKTPDIPSLKGGLAQATQDEKARAVARKRNGYGHALGDILLQDGSVTQVIQQRVERALTQSGYQVVPNTDANKATANLVLTVKINKFWSWFQPGFTSIKIHSEIDSDVINNKTSSQPIHIYSKVTNSGQIANRSKWIANINQVLDDYEAQLIRELKKQQP</sequence>
<dbReference type="AlphaFoldDB" id="V2VUQ0"/>
<name>V2VUQ0_9GAMM</name>
<proteinExistence type="predicted"/>
<organism evidence="2 3">
    <name type="scientific">Acinetobacter brisouii CIP 110357</name>
    <dbReference type="NCBI Taxonomy" id="1341683"/>
    <lineage>
        <taxon>Bacteria</taxon>
        <taxon>Pseudomonadati</taxon>
        <taxon>Pseudomonadota</taxon>
        <taxon>Gammaproteobacteria</taxon>
        <taxon>Moraxellales</taxon>
        <taxon>Moraxellaceae</taxon>
        <taxon>Acinetobacter</taxon>
    </lineage>
</organism>
<dbReference type="EMBL" id="AYEU01000006">
    <property type="protein sequence ID" value="ESK51474.1"/>
    <property type="molecule type" value="Genomic_DNA"/>
</dbReference>
<dbReference type="RefSeq" id="WP_004899732.1">
    <property type="nucleotide sequence ID" value="NZ_BBTI01000002.1"/>
</dbReference>
<evidence type="ECO:0008006" key="4">
    <source>
        <dbReference type="Google" id="ProtNLM"/>
    </source>
</evidence>
<dbReference type="InterPro" id="IPR005619">
    <property type="entry name" value="Uncharacterised_YajG"/>
</dbReference>